<feature type="domain" description="AAA+ ATPase" evidence="6">
    <location>
        <begin position="236"/>
        <end position="373"/>
    </location>
</feature>
<organism evidence="7 8">
    <name type="scientific">Actinomyces slackii</name>
    <dbReference type="NCBI Taxonomy" id="52774"/>
    <lineage>
        <taxon>Bacteria</taxon>
        <taxon>Bacillati</taxon>
        <taxon>Actinomycetota</taxon>
        <taxon>Actinomycetes</taxon>
        <taxon>Actinomycetales</taxon>
        <taxon>Actinomycetaceae</taxon>
        <taxon>Actinomyces</taxon>
    </lineage>
</organism>
<dbReference type="Gene3D" id="1.10.8.60">
    <property type="match status" value="1"/>
</dbReference>
<dbReference type="SUPFAM" id="SSF52540">
    <property type="entry name" value="P-loop containing nucleoside triphosphate hydrolases"/>
    <property type="match status" value="1"/>
</dbReference>
<evidence type="ECO:0000256" key="2">
    <source>
        <dbReference type="ARBA" id="ARBA00022840"/>
    </source>
</evidence>
<dbReference type="RefSeq" id="WP_026426968.1">
    <property type="nucleotide sequence ID" value="NZ_CBCRWE010000025.1"/>
</dbReference>
<keyword evidence="1 4" id="KW-0547">Nucleotide-binding</keyword>
<keyword evidence="7" id="KW-0482">Metalloprotease</keyword>
<dbReference type="GO" id="GO:0016887">
    <property type="term" value="F:ATP hydrolysis activity"/>
    <property type="evidence" value="ECO:0007669"/>
    <property type="project" value="InterPro"/>
</dbReference>
<accession>A0A3S4U1J3</accession>
<dbReference type="PROSITE" id="PS00674">
    <property type="entry name" value="AAA"/>
    <property type="match status" value="1"/>
</dbReference>
<dbReference type="KEGG" id="asla:NCTC11923_00811"/>
<dbReference type="Gene3D" id="1.25.40.10">
    <property type="entry name" value="Tetratricopeptide repeat domain"/>
    <property type="match status" value="1"/>
</dbReference>
<keyword evidence="7" id="KW-0378">Hydrolase</keyword>
<dbReference type="Pfam" id="PF00004">
    <property type="entry name" value="AAA"/>
    <property type="match status" value="1"/>
</dbReference>
<dbReference type="Pfam" id="PF17862">
    <property type="entry name" value="AAA_lid_3"/>
    <property type="match status" value="1"/>
</dbReference>
<dbReference type="Pfam" id="PF14559">
    <property type="entry name" value="TPR_19"/>
    <property type="match status" value="1"/>
</dbReference>
<dbReference type="GO" id="GO:0008237">
    <property type="term" value="F:metallopeptidase activity"/>
    <property type="evidence" value="ECO:0007669"/>
    <property type="project" value="UniProtKB-KW"/>
</dbReference>
<dbReference type="FunFam" id="3.40.50.300:FF:001025">
    <property type="entry name" value="ATPase family, AAA domain-containing 2B"/>
    <property type="match status" value="1"/>
</dbReference>
<dbReference type="GO" id="GO:0005524">
    <property type="term" value="F:ATP binding"/>
    <property type="evidence" value="ECO:0007669"/>
    <property type="project" value="UniProtKB-KW"/>
</dbReference>
<keyword evidence="8" id="KW-1185">Reference proteome</keyword>
<dbReference type="SUPFAM" id="SSF48452">
    <property type="entry name" value="TPR-like"/>
    <property type="match status" value="1"/>
</dbReference>
<evidence type="ECO:0000256" key="4">
    <source>
        <dbReference type="RuleBase" id="RU003651"/>
    </source>
</evidence>
<dbReference type="AlphaFoldDB" id="A0A3S4U1J3"/>
<keyword evidence="2 4" id="KW-0067">ATP-binding</keyword>
<keyword evidence="3" id="KW-0175">Coiled coil</keyword>
<dbReference type="InterPro" id="IPR011990">
    <property type="entry name" value="TPR-like_helical_dom_sf"/>
</dbReference>
<feature type="compositionally biased region" description="Low complexity" evidence="5">
    <location>
        <begin position="67"/>
        <end position="86"/>
    </location>
</feature>
<keyword evidence="7" id="KW-0645">Protease</keyword>
<dbReference type="InterPro" id="IPR027417">
    <property type="entry name" value="P-loop_NTPase"/>
</dbReference>
<dbReference type="Gene3D" id="3.40.50.300">
    <property type="entry name" value="P-loop containing nucleotide triphosphate hydrolases"/>
    <property type="match status" value="1"/>
</dbReference>
<feature type="compositionally biased region" description="Polar residues" evidence="5">
    <location>
        <begin position="107"/>
        <end position="136"/>
    </location>
</feature>
<protein>
    <submittedName>
        <fullName evidence="7">ATP-dependent zinc metalloprotease FtsH</fullName>
        <ecNumber evidence="7">3.4.24.-</ecNumber>
    </submittedName>
</protein>
<dbReference type="SMART" id="SM00382">
    <property type="entry name" value="AAA"/>
    <property type="match status" value="1"/>
</dbReference>
<dbReference type="InterPro" id="IPR003959">
    <property type="entry name" value="ATPase_AAA_core"/>
</dbReference>
<dbReference type="STRING" id="1278298.GCA_000428685_01933"/>
<proteinExistence type="inferred from homology"/>
<evidence type="ECO:0000313" key="8">
    <source>
        <dbReference type="Proteomes" id="UP000276899"/>
    </source>
</evidence>
<dbReference type="InterPro" id="IPR041569">
    <property type="entry name" value="AAA_lid_3"/>
</dbReference>
<reference evidence="7 8" key="1">
    <citation type="submission" date="2018-12" db="EMBL/GenBank/DDBJ databases">
        <authorList>
            <consortium name="Pathogen Informatics"/>
        </authorList>
    </citation>
    <scope>NUCLEOTIDE SEQUENCE [LARGE SCALE GENOMIC DNA]</scope>
    <source>
        <strain evidence="7 8">NCTC11923</strain>
    </source>
</reference>
<dbReference type="PANTHER" id="PTHR23077">
    <property type="entry name" value="AAA-FAMILY ATPASE"/>
    <property type="match status" value="1"/>
</dbReference>
<evidence type="ECO:0000256" key="5">
    <source>
        <dbReference type="SAM" id="MobiDB-lite"/>
    </source>
</evidence>
<evidence type="ECO:0000313" key="7">
    <source>
        <dbReference type="EMBL" id="VEG74189.1"/>
    </source>
</evidence>
<dbReference type="GO" id="GO:0006508">
    <property type="term" value="P:proteolysis"/>
    <property type="evidence" value="ECO:0007669"/>
    <property type="project" value="UniProtKB-KW"/>
</dbReference>
<gene>
    <name evidence="7" type="primary">ftsH_2</name>
    <name evidence="7" type="ORF">NCTC11923_00811</name>
</gene>
<dbReference type="EMBL" id="LR134363">
    <property type="protein sequence ID" value="VEG74189.1"/>
    <property type="molecule type" value="Genomic_DNA"/>
</dbReference>
<name>A0A3S4U1J3_9ACTO</name>
<evidence type="ECO:0000259" key="6">
    <source>
        <dbReference type="SMART" id="SM00382"/>
    </source>
</evidence>
<dbReference type="InterPro" id="IPR003960">
    <property type="entry name" value="ATPase_AAA_CS"/>
</dbReference>
<evidence type="ECO:0000256" key="1">
    <source>
        <dbReference type="ARBA" id="ARBA00022741"/>
    </source>
</evidence>
<sequence>MSNPVIDSLQRAVEASPNDVPLRLHLAELLISEGRGSDAVTHCATALHTEPDNARARELMAQALSAEAPAVAAPAQAAPQAPVQGAEDSQGPDAGQDSPAQGPDAGQDSTTQGSDAGQDSTTQGSDAGQDSTTQGSDDGFDWARAEDDLGAGPAAPFIDAPPSPPSAGQSQPPAQPVREPLAASDSESEQLAWEVEDPEIRLADVGGLADVKQRLEVSFLAPLRNPELRRLYGKSLRGGLLLYGPPGVGKTFIARAVAGEMGASFINVALTDILDPYLGNSEANIHSIFTKARESSPCVVFLDELDAIGLKRSYQRHFGIRGVINQLLQELDGIEGSNNGLYVLAATNTPWDLDPALRRPGRLDRAILVLPPDEPARAAIVHTHLKDRPVEGIDLHQVAAATEGFTGADLAHVCETAAEKALMDSVRSGAPRLIGMADLHAAIAEIRPSTGPWFETARNVVQYADHSGEYAELRAWMQARRLL</sequence>
<dbReference type="PANTHER" id="PTHR23077:SF171">
    <property type="entry name" value="NUCLEAR VALOSIN-CONTAINING PROTEIN-LIKE"/>
    <property type="match status" value="1"/>
</dbReference>
<dbReference type="InterPro" id="IPR003593">
    <property type="entry name" value="AAA+_ATPase"/>
</dbReference>
<dbReference type="Proteomes" id="UP000276899">
    <property type="component" value="Chromosome"/>
</dbReference>
<dbReference type="InterPro" id="IPR050168">
    <property type="entry name" value="AAA_ATPase_domain"/>
</dbReference>
<feature type="region of interest" description="Disordered" evidence="5">
    <location>
        <begin position="67"/>
        <end position="191"/>
    </location>
</feature>
<comment type="similarity">
    <text evidence="4">Belongs to the AAA ATPase family.</text>
</comment>
<dbReference type="EC" id="3.4.24.-" evidence="7"/>
<evidence type="ECO:0000256" key="3">
    <source>
        <dbReference type="ARBA" id="ARBA00023054"/>
    </source>
</evidence>